<feature type="non-terminal residue" evidence="1">
    <location>
        <position position="274"/>
    </location>
</feature>
<protein>
    <submittedName>
        <fullName evidence="1">FIG007317: Chromosome segregation protein SMC-like</fullName>
    </submittedName>
</protein>
<dbReference type="EMBL" id="UOGJ01000114">
    <property type="protein sequence ID" value="VAX36983.1"/>
    <property type="molecule type" value="Genomic_DNA"/>
</dbReference>
<dbReference type="CDD" id="cd00267">
    <property type="entry name" value="ABC_ATPase"/>
    <property type="match status" value="1"/>
</dbReference>
<gene>
    <name evidence="1" type="ORF">MNBD_UNCLBAC01-1857</name>
</gene>
<organism evidence="1">
    <name type="scientific">hydrothermal vent metagenome</name>
    <dbReference type="NCBI Taxonomy" id="652676"/>
    <lineage>
        <taxon>unclassified sequences</taxon>
        <taxon>metagenomes</taxon>
        <taxon>ecological metagenomes</taxon>
    </lineage>
</organism>
<evidence type="ECO:0000313" key="1">
    <source>
        <dbReference type="EMBL" id="VAX36983.1"/>
    </source>
</evidence>
<sequence>MSPMTIVSEENDLLNKDKNISKRLKLSGFRLEDLEVFNWGTFHGKVWKMEPHRATSLLCGANGSGKSTLVDAFLTLLVPSQKRNYNVASGGEKKRERDEKSYMLGAYGKKRDEEQNISKIEYLRGKNDYSVLLAYFYNENLDKEVTLAQVFYFQNDVFRRLYVVAETHLTVQKDFSDFAHMKDLKKQLKQIPLLDVFEQFGEYNARFRKLMGIRSEKAMDLFNQTVAIKEIGNLNDFIRKHMLEKVDAIERMNTLRVNFNNLDKAHQAIVKAKH</sequence>
<dbReference type="SUPFAM" id="SSF52540">
    <property type="entry name" value="P-loop containing nucleoside triphosphate hydrolases"/>
    <property type="match status" value="1"/>
</dbReference>
<reference evidence="1" key="1">
    <citation type="submission" date="2018-06" db="EMBL/GenBank/DDBJ databases">
        <authorList>
            <person name="Zhirakovskaya E."/>
        </authorList>
    </citation>
    <scope>NUCLEOTIDE SEQUENCE</scope>
</reference>
<accession>A0A3B1DJN6</accession>
<name>A0A3B1DJN6_9ZZZZ</name>
<proteinExistence type="predicted"/>
<dbReference type="Gene3D" id="3.40.1140.10">
    <property type="match status" value="1"/>
</dbReference>
<dbReference type="Pfam" id="PF13555">
    <property type="entry name" value="AAA_29"/>
    <property type="match status" value="1"/>
</dbReference>
<dbReference type="AlphaFoldDB" id="A0A3B1DJN6"/>
<dbReference type="InterPro" id="IPR027417">
    <property type="entry name" value="P-loop_NTPase"/>
</dbReference>